<dbReference type="OrthoDB" id="416344at2759"/>
<evidence type="ECO:0000313" key="8">
    <source>
        <dbReference type="EMBL" id="TKA21926.1"/>
    </source>
</evidence>
<dbReference type="GO" id="GO:0004252">
    <property type="term" value="F:serine-type endopeptidase activity"/>
    <property type="evidence" value="ECO:0007669"/>
    <property type="project" value="TreeGrafter"/>
</dbReference>
<accession>A0A4U0TJJ8</accession>
<gene>
    <name evidence="8" type="ORF">B0A50_08574</name>
</gene>
<comment type="caution">
    <text evidence="8">The sequence shown here is derived from an EMBL/GenBank/DDBJ whole genome shotgun (WGS) entry which is preliminary data.</text>
</comment>
<dbReference type="PANTHER" id="PTHR42776">
    <property type="entry name" value="SERINE PEPTIDASE S9 FAMILY MEMBER"/>
    <property type="match status" value="1"/>
</dbReference>
<evidence type="ECO:0000256" key="2">
    <source>
        <dbReference type="ARBA" id="ARBA00022670"/>
    </source>
</evidence>
<name>A0A4U0TJJ8_9PEZI</name>
<keyword evidence="2" id="KW-0645">Protease</keyword>
<dbReference type="InterPro" id="IPR001375">
    <property type="entry name" value="Peptidase_S9_cat"/>
</dbReference>
<dbReference type="SUPFAM" id="SSF53474">
    <property type="entry name" value="alpha/beta-Hydrolases"/>
    <property type="match status" value="1"/>
</dbReference>
<organism evidence="8 9">
    <name type="scientific">Salinomyces thailandicus</name>
    <dbReference type="NCBI Taxonomy" id="706561"/>
    <lineage>
        <taxon>Eukaryota</taxon>
        <taxon>Fungi</taxon>
        <taxon>Dikarya</taxon>
        <taxon>Ascomycota</taxon>
        <taxon>Pezizomycotina</taxon>
        <taxon>Dothideomycetes</taxon>
        <taxon>Dothideomycetidae</taxon>
        <taxon>Mycosphaerellales</taxon>
        <taxon>Teratosphaeriaceae</taxon>
        <taxon>Salinomyces</taxon>
    </lineage>
</organism>
<dbReference type="InterPro" id="IPR029058">
    <property type="entry name" value="AB_hydrolase_fold"/>
</dbReference>
<comment type="similarity">
    <text evidence="1">Belongs to the peptidase S9C family.</text>
</comment>
<evidence type="ECO:0000313" key="9">
    <source>
        <dbReference type="Proteomes" id="UP000308549"/>
    </source>
</evidence>
<dbReference type="FunFam" id="3.40.50.1820:FF:000028">
    <property type="entry name" value="S9 family peptidase"/>
    <property type="match status" value="1"/>
</dbReference>
<keyword evidence="3" id="KW-0732">Signal</keyword>
<dbReference type="SUPFAM" id="SSF82171">
    <property type="entry name" value="DPP6 N-terminal domain-like"/>
    <property type="match status" value="1"/>
</dbReference>
<dbReference type="GO" id="GO:0006508">
    <property type="term" value="P:proteolysis"/>
    <property type="evidence" value="ECO:0007669"/>
    <property type="project" value="UniProtKB-KW"/>
</dbReference>
<keyword evidence="9" id="KW-1185">Reference proteome</keyword>
<evidence type="ECO:0000259" key="7">
    <source>
        <dbReference type="Pfam" id="PF00326"/>
    </source>
</evidence>
<dbReference type="EMBL" id="NAJL01000093">
    <property type="protein sequence ID" value="TKA21926.1"/>
    <property type="molecule type" value="Genomic_DNA"/>
</dbReference>
<proteinExistence type="inferred from homology"/>
<keyword evidence="5" id="KW-0720">Serine protease</keyword>
<evidence type="ECO:0000256" key="1">
    <source>
        <dbReference type="ARBA" id="ARBA00010040"/>
    </source>
</evidence>
<dbReference type="Gene3D" id="3.40.50.1820">
    <property type="entry name" value="alpha/beta hydrolase"/>
    <property type="match status" value="1"/>
</dbReference>
<evidence type="ECO:0000256" key="6">
    <source>
        <dbReference type="ARBA" id="ARBA00032829"/>
    </source>
</evidence>
<dbReference type="Pfam" id="PF00326">
    <property type="entry name" value="Peptidase_S9"/>
    <property type="match status" value="1"/>
</dbReference>
<keyword evidence="4" id="KW-0378">Hydrolase</keyword>
<dbReference type="PANTHER" id="PTHR42776:SF13">
    <property type="entry name" value="DIPEPTIDYL-PEPTIDASE 5"/>
    <property type="match status" value="1"/>
</dbReference>
<protein>
    <recommendedName>
        <fullName evidence="6">Dipeptidyl-peptidase V</fullName>
    </recommendedName>
</protein>
<feature type="domain" description="Peptidase S9 prolyl oligopeptidase catalytic" evidence="7">
    <location>
        <begin position="494"/>
        <end position="725"/>
    </location>
</feature>
<dbReference type="AlphaFoldDB" id="A0A4U0TJJ8"/>
<dbReference type="Proteomes" id="UP000308549">
    <property type="component" value="Unassembled WGS sequence"/>
</dbReference>
<sequence length="764" mass="83136">MKFTPEVLLSAPRRSAGTPNPSGTHVLYTTSTYNFQTHAKTIELRVLEVESGDSHRLAKDDEVSDFNWLDDDTFACLQAEKDGSTSVYVASVSKCIEKKPELGRSHYVAGKIEAAASNLKVCRLDNTPEDFAVVLSAQVCPDGSLFTTEKANKKTHSSGRLYSSLYVRHWDHYVEVQKNCLWHGKLAKGGDGKYALSGLSNALKSTGLECPISPFGGTDCFDVSAHGIIFVAKDPTLNPALNTKCNVYLLHMNDWTSQSGIAMREVHAAGYEGAATSPVFDATGENAAFLMMERNGYEADSNSIFVAPGAASTGTGPLEAREVSCSGLESSSNDGWKLSLQSIAFAADGRSILATSELKGCGALLQLDLSSDTKENRISIVADEGYVGDFHPLADGRILISSSSLIDSSLYTIVDSKGTVQDKATWSHSQSNAGSKFGLKSSQVSSVWTPAANPEVNKEIHSWVMKPSAFDSSKKYPVAYLIHGGPQGSWADSWSTRWNPAVYAEQGYIVVCPNPTGSTGYGQAFTDAIRGNWGGDPYEDIVKCFEWIGENMPEADNSRAVALGASYGGYMMNWIQGHDLGRKFKALVCHDGIFSFAGGLLATEELYFPFHDLGGTPWYNPGFKSSQNPPSALTQGHKNFGASTLNDWRKWDPSEHLTEWSTPQLTIHSSKDYRLPISEGLAAFNVLQARGVKSEFLCFPDENHWVLKPENSLVWHKVVLNWINGFVGLPAYCEEDPESERFWGGVKEEGADGVEMPGMGKPET</sequence>
<evidence type="ECO:0000256" key="4">
    <source>
        <dbReference type="ARBA" id="ARBA00022801"/>
    </source>
</evidence>
<evidence type="ECO:0000256" key="5">
    <source>
        <dbReference type="ARBA" id="ARBA00022825"/>
    </source>
</evidence>
<evidence type="ECO:0000256" key="3">
    <source>
        <dbReference type="ARBA" id="ARBA00022729"/>
    </source>
</evidence>
<reference evidence="8 9" key="1">
    <citation type="submission" date="2017-03" db="EMBL/GenBank/DDBJ databases">
        <title>Genomes of endolithic fungi from Antarctica.</title>
        <authorList>
            <person name="Coleine C."/>
            <person name="Masonjones S."/>
            <person name="Stajich J.E."/>
        </authorList>
    </citation>
    <scope>NUCLEOTIDE SEQUENCE [LARGE SCALE GENOMIC DNA]</scope>
    <source>
        <strain evidence="8 9">CCFEE 6315</strain>
    </source>
</reference>